<organism evidence="2 3">
    <name type="scientific">Cryptosporangium phraense</name>
    <dbReference type="NCBI Taxonomy" id="2593070"/>
    <lineage>
        <taxon>Bacteria</taxon>
        <taxon>Bacillati</taxon>
        <taxon>Actinomycetota</taxon>
        <taxon>Actinomycetes</taxon>
        <taxon>Cryptosporangiales</taxon>
        <taxon>Cryptosporangiaceae</taxon>
        <taxon>Cryptosporangium</taxon>
    </lineage>
</organism>
<reference evidence="2 3" key="1">
    <citation type="submission" date="2019-07" db="EMBL/GenBank/DDBJ databases">
        <title>Cryptosporangium phraense sp. nov., isolated from plant litter.</title>
        <authorList>
            <person name="Suriyachadkun C."/>
        </authorList>
    </citation>
    <scope>NUCLEOTIDE SEQUENCE [LARGE SCALE GENOMIC DNA]</scope>
    <source>
        <strain evidence="2 3">A-T 5661</strain>
    </source>
</reference>
<dbReference type="Pfam" id="PF04480">
    <property type="entry name" value="DUF559"/>
    <property type="match status" value="1"/>
</dbReference>
<dbReference type="InParanoid" id="A0A545AHY0"/>
<dbReference type="EMBL" id="VIRS01000033">
    <property type="protein sequence ID" value="TQS40870.1"/>
    <property type="molecule type" value="Genomic_DNA"/>
</dbReference>
<accession>A0A545AHY0</accession>
<feature type="domain" description="DUF559" evidence="1">
    <location>
        <begin position="256"/>
        <end position="320"/>
    </location>
</feature>
<proteinExistence type="predicted"/>
<gene>
    <name evidence="2" type="ORF">FL583_32840</name>
</gene>
<dbReference type="InterPro" id="IPR007569">
    <property type="entry name" value="DUF559"/>
</dbReference>
<keyword evidence="3" id="KW-1185">Reference proteome</keyword>
<sequence length="326" mass="35097">MHLAGVDPSRLAASLDPLPPDAPVVVTYRPDAGASQAALVSAILGLLEDSAVALFPDWLPEARGIDGAQGANIPAVRTLASRLAGRTLHYRSFLADLAVRALTGRPSTVSFPPESRAAGLVRVLEAAYDRADVVLLVELPHGLTAGHETALVSALEWLVHHGELGGVWLVGPPLTTVDWIQSRTVPSLSGAAIGGFEPPGGAVAPPLEIPPLTGRPHPQSTVEMRLERVLAGCPWAGERSWNATLSLDPLTAPMRVDLLWSAEHTVVEIDGQEHRRHRNFEADRARDVRLQTAGYAVLRFTNQHVLSDAHNVAHLIQRFLLTRRVR</sequence>
<name>A0A545AHY0_9ACTN</name>
<dbReference type="Proteomes" id="UP000317982">
    <property type="component" value="Unassembled WGS sequence"/>
</dbReference>
<evidence type="ECO:0000313" key="3">
    <source>
        <dbReference type="Proteomes" id="UP000317982"/>
    </source>
</evidence>
<dbReference type="SUPFAM" id="SSF52980">
    <property type="entry name" value="Restriction endonuclease-like"/>
    <property type="match status" value="1"/>
</dbReference>
<dbReference type="InterPro" id="IPR011335">
    <property type="entry name" value="Restrct_endonuc-II-like"/>
</dbReference>
<dbReference type="RefSeq" id="WP_142708767.1">
    <property type="nucleotide sequence ID" value="NZ_VIRS01000033.1"/>
</dbReference>
<dbReference type="OrthoDB" id="570572at2"/>
<evidence type="ECO:0000259" key="1">
    <source>
        <dbReference type="Pfam" id="PF04480"/>
    </source>
</evidence>
<dbReference type="AlphaFoldDB" id="A0A545AHY0"/>
<protein>
    <submittedName>
        <fullName evidence="2">DUF559 domain-containing protein</fullName>
    </submittedName>
</protein>
<evidence type="ECO:0000313" key="2">
    <source>
        <dbReference type="EMBL" id="TQS40870.1"/>
    </source>
</evidence>
<dbReference type="Gene3D" id="3.40.960.10">
    <property type="entry name" value="VSR Endonuclease"/>
    <property type="match status" value="1"/>
</dbReference>
<comment type="caution">
    <text evidence="2">The sequence shown here is derived from an EMBL/GenBank/DDBJ whole genome shotgun (WGS) entry which is preliminary data.</text>
</comment>